<feature type="domain" description="Isocitrate dehydrogenase kinase/phosphatase (AceK) kinase" evidence="11">
    <location>
        <begin position="346"/>
        <end position="603"/>
    </location>
</feature>
<dbReference type="GO" id="GO:0006097">
    <property type="term" value="P:glyoxylate cycle"/>
    <property type="evidence" value="ECO:0007669"/>
    <property type="project" value="UniProtKB-KW"/>
</dbReference>
<evidence type="ECO:0000256" key="9">
    <source>
        <dbReference type="ARBA" id="ARBA00022840"/>
    </source>
</evidence>
<dbReference type="PANTHER" id="PTHR39559">
    <property type="match status" value="1"/>
</dbReference>
<keyword evidence="8 13" id="KW-0378">Hydrolase</keyword>
<dbReference type="InterPro" id="IPR010452">
    <property type="entry name" value="Isocitrate_DH_AceK"/>
</dbReference>
<evidence type="ECO:0000256" key="8">
    <source>
        <dbReference type="ARBA" id="ARBA00022801"/>
    </source>
</evidence>
<dbReference type="GO" id="GO:0008772">
    <property type="term" value="F:[isocitrate dehydrogenase (NADP+)] kinase activity"/>
    <property type="evidence" value="ECO:0007669"/>
    <property type="project" value="UniProtKB-EC"/>
</dbReference>
<accession>A0A0D6JJJ4</accession>
<evidence type="ECO:0000256" key="10">
    <source>
        <dbReference type="ARBA" id="ARBA00022912"/>
    </source>
</evidence>
<keyword evidence="7 13" id="KW-0418">Kinase</keyword>
<keyword evidence="14" id="KW-1185">Reference proteome</keyword>
<sequence length="613" mass="69554">MTVAFQASSSPASFIPVEEVARDALSALPEATTREAQASHIANAILAVFDNYYVRSRHIPYLAKEAFETRNWPETTNLSRERLDIYGRNLDALIPLLKQSWPQFADERGFWVEVEAQYLTQIRERYEADLAFAFLRSTRRLMRQGEWAPVSYFAGRQKEIVPHDNGPTAIRTFTCIWPVKNETVIDLLQVPGFNAPFRDIVDDARLIAMRINETLEAATNSDISGASITIEMIDGGFFRNRGAYLVGRIKQPSGPDIPLALALLNEKDGIYVDAVLFEADRLHYVFSSALANFHVTAEAYHQLAHFLHSVMPKRPLGLHYSTIGFNHVGKVAVMRELQAEHNTATEQLDFALGFRGTVAIGFSTPSSRYVLKVIRDQPAEGYKWDTFPGVDAILQKYRAVHETDRAGSMLDNIIYDNVRLDREWFTPQLLQEFANAAPDSVKILHRYVLFRHLIVQMKLTPVPEFLKKASPTEAKAAIRELGTCIANNAAANIFNKDLDARNYGVSRIGRVYLFDYDAVEPLTGIKVRTNLDRIEGEEDIPDWFFEKGTIFLPEEMLVGLRVDDPDLRRAFREINGELMTTAYWEGMQRALNAGLVPKVRAYPTHMRLRASRH</sequence>
<keyword evidence="4" id="KW-0816">Tricarboxylic acid cycle</keyword>
<evidence type="ECO:0000256" key="6">
    <source>
        <dbReference type="ARBA" id="ARBA00022741"/>
    </source>
</evidence>
<evidence type="ECO:0000259" key="11">
    <source>
        <dbReference type="Pfam" id="PF06315"/>
    </source>
</evidence>
<keyword evidence="6" id="KW-0547">Nucleotide-binding</keyword>
<dbReference type="Pfam" id="PF20423">
    <property type="entry name" value="AceK_regulatory"/>
    <property type="match status" value="1"/>
</dbReference>
<organism evidence="13 14">
    <name type="scientific">Candidatus Filomicrobium marinum</name>
    <dbReference type="NCBI Taxonomy" id="1608628"/>
    <lineage>
        <taxon>Bacteria</taxon>
        <taxon>Pseudomonadati</taxon>
        <taxon>Pseudomonadota</taxon>
        <taxon>Alphaproteobacteria</taxon>
        <taxon>Hyphomicrobiales</taxon>
        <taxon>Hyphomicrobiaceae</taxon>
        <taxon>Filomicrobium</taxon>
    </lineage>
</organism>
<dbReference type="GO" id="GO:0006006">
    <property type="term" value="P:glucose metabolic process"/>
    <property type="evidence" value="ECO:0007669"/>
    <property type="project" value="InterPro"/>
</dbReference>
<dbReference type="PANTHER" id="PTHR39559:SF1">
    <property type="entry name" value="ISOCITRATE DEHYDROGENASE KINASE_PHOSPHATASE"/>
    <property type="match status" value="1"/>
</dbReference>
<dbReference type="GO" id="GO:0004674">
    <property type="term" value="F:protein serine/threonine kinase activity"/>
    <property type="evidence" value="ECO:0007669"/>
    <property type="project" value="UniProtKB-KW"/>
</dbReference>
<feature type="domain" description="Isocitrate dehydrogenase kinase/phosphatase (AceK) regulatory" evidence="12">
    <location>
        <begin position="42"/>
        <end position="342"/>
    </location>
</feature>
<dbReference type="GO" id="GO:0016208">
    <property type="term" value="F:AMP binding"/>
    <property type="evidence" value="ECO:0007669"/>
    <property type="project" value="TreeGrafter"/>
</dbReference>
<evidence type="ECO:0000256" key="5">
    <source>
        <dbReference type="ARBA" id="ARBA00022679"/>
    </source>
</evidence>
<dbReference type="InterPro" id="IPR046854">
    <property type="entry name" value="AceK_regulatory"/>
</dbReference>
<proteinExistence type="predicted"/>
<protein>
    <submittedName>
        <fullName evidence="13">Isocitrate dehydrogenase kinase/phosphatase</fullName>
        <ecNumber evidence="13">2.7.11.5</ecNumber>
        <ecNumber evidence="13">3.1.3.-</ecNumber>
    </submittedName>
</protein>
<dbReference type="OrthoDB" id="5287793at2"/>
<evidence type="ECO:0000313" key="14">
    <source>
        <dbReference type="Proteomes" id="UP000033187"/>
    </source>
</evidence>
<dbReference type="EC" id="2.7.11.5" evidence="13"/>
<keyword evidence="2" id="KW-0963">Cytoplasm</keyword>
<reference evidence="14" key="1">
    <citation type="submission" date="2015-02" db="EMBL/GenBank/DDBJ databases">
        <authorList>
            <person name="Chooi Y.-H."/>
        </authorList>
    </citation>
    <scope>NUCLEOTIDE SEQUENCE [LARGE SCALE GENOMIC DNA]</scope>
    <source>
        <strain evidence="14">strain Y</strain>
    </source>
</reference>
<keyword evidence="1" id="KW-0329">Glyoxylate bypass</keyword>
<dbReference type="RefSeq" id="WP_052744024.1">
    <property type="nucleotide sequence ID" value="NZ_LN829118.1"/>
</dbReference>
<keyword evidence="3" id="KW-0723">Serine/threonine-protein kinase</keyword>
<dbReference type="GO" id="GO:0006099">
    <property type="term" value="P:tricarboxylic acid cycle"/>
    <property type="evidence" value="ECO:0007669"/>
    <property type="project" value="UniProtKB-KW"/>
</dbReference>
<evidence type="ECO:0000256" key="1">
    <source>
        <dbReference type="ARBA" id="ARBA00022435"/>
    </source>
</evidence>
<gene>
    <name evidence="13" type="primary">aceK</name>
    <name evidence="13" type="ORF">YBN1229_v1_3566</name>
</gene>
<dbReference type="AlphaFoldDB" id="A0A0D6JJJ4"/>
<evidence type="ECO:0000256" key="7">
    <source>
        <dbReference type="ARBA" id="ARBA00022777"/>
    </source>
</evidence>
<dbReference type="EC" id="3.1.3.-" evidence="13"/>
<dbReference type="GO" id="GO:0005524">
    <property type="term" value="F:ATP binding"/>
    <property type="evidence" value="ECO:0007669"/>
    <property type="project" value="UniProtKB-KW"/>
</dbReference>
<dbReference type="Pfam" id="PF06315">
    <property type="entry name" value="AceK_kinase"/>
    <property type="match status" value="1"/>
</dbReference>
<keyword evidence="5 13" id="KW-0808">Transferase</keyword>
<dbReference type="Proteomes" id="UP000033187">
    <property type="component" value="Chromosome 1"/>
</dbReference>
<dbReference type="KEGG" id="fil:BN1229_v1_3574"/>
<dbReference type="InterPro" id="IPR046855">
    <property type="entry name" value="AceK_kinase"/>
</dbReference>
<evidence type="ECO:0000256" key="4">
    <source>
        <dbReference type="ARBA" id="ARBA00022532"/>
    </source>
</evidence>
<keyword evidence="9" id="KW-0067">ATP-binding</keyword>
<dbReference type="GO" id="GO:0004721">
    <property type="term" value="F:phosphoprotein phosphatase activity"/>
    <property type="evidence" value="ECO:0007669"/>
    <property type="project" value="UniProtKB-KW"/>
</dbReference>
<evidence type="ECO:0000313" key="13">
    <source>
        <dbReference type="EMBL" id="CPR22133.1"/>
    </source>
</evidence>
<keyword evidence="10" id="KW-0904">Protein phosphatase</keyword>
<evidence type="ECO:0000256" key="2">
    <source>
        <dbReference type="ARBA" id="ARBA00022490"/>
    </source>
</evidence>
<dbReference type="EMBL" id="LN829119">
    <property type="protein sequence ID" value="CPR22133.1"/>
    <property type="molecule type" value="Genomic_DNA"/>
</dbReference>
<evidence type="ECO:0000259" key="12">
    <source>
        <dbReference type="Pfam" id="PF20423"/>
    </source>
</evidence>
<name>A0A0D6JJJ4_9HYPH</name>
<evidence type="ECO:0000256" key="3">
    <source>
        <dbReference type="ARBA" id="ARBA00022527"/>
    </source>
</evidence>
<dbReference type="GO" id="GO:0005737">
    <property type="term" value="C:cytoplasm"/>
    <property type="evidence" value="ECO:0007669"/>
    <property type="project" value="InterPro"/>
</dbReference>
<dbReference type="KEGG" id="fiy:BN1229_v1_3566"/>